<reference evidence="2 3" key="1">
    <citation type="journal article" date="2015" name="Nature">
        <title>rRNA introns, odd ribosomes, and small enigmatic genomes across a large radiation of phyla.</title>
        <authorList>
            <person name="Brown C.T."/>
            <person name="Hug L.A."/>
            <person name="Thomas B.C."/>
            <person name="Sharon I."/>
            <person name="Castelle C.J."/>
            <person name="Singh A."/>
            <person name="Wilkins M.J."/>
            <person name="Williams K.H."/>
            <person name="Banfield J.F."/>
        </authorList>
    </citation>
    <scope>NUCLEOTIDE SEQUENCE [LARGE SCALE GENOMIC DNA]</scope>
</reference>
<name>A0A0G1JEB3_9BACT</name>
<sequence>MSNQRGFVQIIIIIVLLVVILSLLGVSLSSLFSNPILKDNFGFIGDWLSNIWNNYLATSAHYFWNIIKEVIWTPFVETMRGLSAGVNPFVK</sequence>
<dbReference type="EMBL" id="LCHU01000001">
    <property type="protein sequence ID" value="KKT42362.1"/>
    <property type="molecule type" value="Genomic_DNA"/>
</dbReference>
<evidence type="ECO:0000313" key="3">
    <source>
        <dbReference type="Proteomes" id="UP000034736"/>
    </source>
</evidence>
<proteinExistence type="predicted"/>
<evidence type="ECO:0000256" key="1">
    <source>
        <dbReference type="SAM" id="Phobius"/>
    </source>
</evidence>
<dbReference type="Proteomes" id="UP000034736">
    <property type="component" value="Unassembled WGS sequence"/>
</dbReference>
<keyword evidence="1" id="KW-0812">Transmembrane</keyword>
<dbReference type="AlphaFoldDB" id="A0A0G1JEB3"/>
<keyword evidence="1" id="KW-0472">Membrane</keyword>
<protein>
    <submittedName>
        <fullName evidence="2">Uncharacterized protein</fullName>
    </submittedName>
</protein>
<gene>
    <name evidence="2" type="ORF">UW30_C0001G0087</name>
</gene>
<dbReference type="STRING" id="1618647.UW30_C0001G0087"/>
<accession>A0A0G1JEB3</accession>
<comment type="caution">
    <text evidence="2">The sequence shown here is derived from an EMBL/GenBank/DDBJ whole genome shotgun (WGS) entry which is preliminary data.</text>
</comment>
<feature type="transmembrane region" description="Helical" evidence="1">
    <location>
        <begin position="6"/>
        <end position="28"/>
    </location>
</feature>
<evidence type="ECO:0000313" key="2">
    <source>
        <dbReference type="EMBL" id="KKT42362.1"/>
    </source>
</evidence>
<keyword evidence="1" id="KW-1133">Transmembrane helix</keyword>
<organism evidence="2 3">
    <name type="scientific">Candidatus Giovannonibacteria bacterium GW2011_GWA2_44_13b</name>
    <dbReference type="NCBI Taxonomy" id="1618647"/>
    <lineage>
        <taxon>Bacteria</taxon>
        <taxon>Candidatus Giovannoniibacteriota</taxon>
    </lineage>
</organism>